<accession>A0A951PE02</accession>
<dbReference type="Proteomes" id="UP000707356">
    <property type="component" value="Unassembled WGS sequence"/>
</dbReference>
<evidence type="ECO:0000256" key="2">
    <source>
        <dbReference type="ARBA" id="ARBA00023180"/>
    </source>
</evidence>
<keyword evidence="2" id="KW-0325">Glycoprotein</keyword>
<evidence type="ECO:0000256" key="1">
    <source>
        <dbReference type="ARBA" id="ARBA00022679"/>
    </source>
</evidence>
<evidence type="ECO:0000259" key="3">
    <source>
        <dbReference type="Pfam" id="PF00685"/>
    </source>
</evidence>
<dbReference type="Pfam" id="PF00685">
    <property type="entry name" value="Sulfotransfer_1"/>
    <property type="match status" value="1"/>
</dbReference>
<evidence type="ECO:0000313" key="5">
    <source>
        <dbReference type="Proteomes" id="UP000707356"/>
    </source>
</evidence>
<comment type="caution">
    <text evidence="4">The sequence shown here is derived from an EMBL/GenBank/DDBJ whole genome shotgun (WGS) entry which is preliminary data.</text>
</comment>
<dbReference type="InterPro" id="IPR037359">
    <property type="entry name" value="NST/OST"/>
</dbReference>
<dbReference type="EMBL" id="JAHHHV010000075">
    <property type="protein sequence ID" value="MBW4467253.1"/>
    <property type="molecule type" value="Genomic_DNA"/>
</dbReference>
<dbReference type="PANTHER" id="PTHR10605:SF56">
    <property type="entry name" value="BIFUNCTIONAL HEPARAN SULFATE N-DEACETYLASE_N-SULFOTRANSFERASE"/>
    <property type="match status" value="1"/>
</dbReference>
<protein>
    <submittedName>
        <fullName evidence="4">Sulfotransferase</fullName>
    </submittedName>
</protein>
<dbReference type="InterPro" id="IPR027417">
    <property type="entry name" value="P-loop_NTPase"/>
</dbReference>
<organism evidence="4 5">
    <name type="scientific">Pegethrix bostrychoides GSE-TBD4-15B</name>
    <dbReference type="NCBI Taxonomy" id="2839662"/>
    <lineage>
        <taxon>Bacteria</taxon>
        <taxon>Bacillati</taxon>
        <taxon>Cyanobacteriota</taxon>
        <taxon>Cyanophyceae</taxon>
        <taxon>Oculatellales</taxon>
        <taxon>Oculatellaceae</taxon>
        <taxon>Pegethrix</taxon>
    </lineage>
</organism>
<name>A0A951PE02_9CYAN</name>
<dbReference type="SUPFAM" id="SSF52540">
    <property type="entry name" value="P-loop containing nucleoside triphosphate hydrolases"/>
    <property type="match status" value="1"/>
</dbReference>
<dbReference type="Gene3D" id="3.40.50.300">
    <property type="entry name" value="P-loop containing nucleotide triphosphate hydrolases"/>
    <property type="match status" value="1"/>
</dbReference>
<dbReference type="GO" id="GO:0008146">
    <property type="term" value="F:sulfotransferase activity"/>
    <property type="evidence" value="ECO:0007669"/>
    <property type="project" value="InterPro"/>
</dbReference>
<proteinExistence type="predicted"/>
<dbReference type="InterPro" id="IPR000863">
    <property type="entry name" value="Sulfotransferase_dom"/>
</dbReference>
<sequence>MLDFLVIGSQKCGTTWLFDRLKMHPQLYFPVGKEGNHWNHQFYQGKLHQSLYYAAMHGSVVELGQYLCGEITPEYAVMSLEQIQTLQKHYPNVQIFLMVRNPIERAWSAIKMTYRYHQLNLADLNDEQAILAITSGRTAALGQYDQILQTWLSVFDSSQLHLLFFDDLPLNYRDLLSQVCSAVGADDSFFAQIPDALLSRPSLAGAPTLLSTQVYDACLSFYQPSIRFLEAYSQRCLNAWSEPRQVAAALHSL</sequence>
<gene>
    <name evidence="4" type="ORF">KME07_17645</name>
</gene>
<reference evidence="4" key="2">
    <citation type="journal article" date="2022" name="Microbiol. Resour. Announc.">
        <title>Metagenome Sequencing to Explore Phylogenomics of Terrestrial Cyanobacteria.</title>
        <authorList>
            <person name="Ward R.D."/>
            <person name="Stajich J.E."/>
            <person name="Johansen J.R."/>
            <person name="Huntemann M."/>
            <person name="Clum A."/>
            <person name="Foster B."/>
            <person name="Foster B."/>
            <person name="Roux S."/>
            <person name="Palaniappan K."/>
            <person name="Varghese N."/>
            <person name="Mukherjee S."/>
            <person name="Reddy T.B.K."/>
            <person name="Daum C."/>
            <person name="Copeland A."/>
            <person name="Chen I.A."/>
            <person name="Ivanova N.N."/>
            <person name="Kyrpides N.C."/>
            <person name="Shapiro N."/>
            <person name="Eloe-Fadrosh E.A."/>
            <person name="Pietrasiak N."/>
        </authorList>
    </citation>
    <scope>NUCLEOTIDE SEQUENCE</scope>
    <source>
        <strain evidence="4">GSE-TBD4-15B</strain>
    </source>
</reference>
<evidence type="ECO:0000313" key="4">
    <source>
        <dbReference type="EMBL" id="MBW4467253.1"/>
    </source>
</evidence>
<keyword evidence="1" id="KW-0808">Transferase</keyword>
<feature type="domain" description="Sulfotransferase" evidence="3">
    <location>
        <begin position="3"/>
        <end position="184"/>
    </location>
</feature>
<dbReference type="AlphaFoldDB" id="A0A951PE02"/>
<dbReference type="PANTHER" id="PTHR10605">
    <property type="entry name" value="HEPARAN SULFATE SULFOTRANSFERASE"/>
    <property type="match status" value="1"/>
</dbReference>
<reference evidence="4" key="1">
    <citation type="submission" date="2021-05" db="EMBL/GenBank/DDBJ databases">
        <authorList>
            <person name="Pietrasiak N."/>
            <person name="Ward R."/>
            <person name="Stajich J.E."/>
            <person name="Kurbessoian T."/>
        </authorList>
    </citation>
    <scope>NUCLEOTIDE SEQUENCE</scope>
    <source>
        <strain evidence="4">GSE-TBD4-15B</strain>
    </source>
</reference>